<dbReference type="EMBL" id="JAUSUH010000001">
    <property type="protein sequence ID" value="MDQ0346104.1"/>
    <property type="molecule type" value="Genomic_DNA"/>
</dbReference>
<accession>A0ABU0DCH3</accession>
<evidence type="ECO:0000256" key="1">
    <source>
        <dbReference type="SAM" id="MobiDB-lite"/>
    </source>
</evidence>
<sequence length="276" mass="29191">MSLAGQISNTVATLASTREARHGALGRIRKDTARHLSDAQAARRRMASEQQHRLGEALRTIKLGTAILLGEADERIDRYRKERVQQAARLNRALAEGFTSLRGNSRKWLGTQSALRSTEAAKSLRQRQQDRKDLGTTVQELTAENLAFLAALTKDRLHAASLWHGRATSVAKTHASAPVAKAEPAKAEPATPEPVKAAVVEEPVKPAPAPAEAAPAEPVKVEATKVETAKPEPAKPEALKADVPDSAAAKPATSTGDNKPAGSKPAGDKATSGKSA</sequence>
<gene>
    <name evidence="2" type="ORF">J2S76_000505</name>
</gene>
<dbReference type="Proteomes" id="UP001238467">
    <property type="component" value="Unassembled WGS sequence"/>
</dbReference>
<evidence type="ECO:0000313" key="3">
    <source>
        <dbReference type="Proteomes" id="UP001238467"/>
    </source>
</evidence>
<keyword evidence="3" id="KW-1185">Reference proteome</keyword>
<protein>
    <submittedName>
        <fullName evidence="2">Uncharacterized protein</fullName>
    </submittedName>
</protein>
<name>A0ABU0DCH3_9HYPH</name>
<reference evidence="2 3" key="1">
    <citation type="submission" date="2023-07" db="EMBL/GenBank/DDBJ databases">
        <title>Genomic Encyclopedia of Type Strains, Phase IV (KMG-IV): sequencing the most valuable type-strain genomes for metagenomic binning, comparative biology and taxonomic classification.</title>
        <authorList>
            <person name="Goeker M."/>
        </authorList>
    </citation>
    <scope>NUCLEOTIDE SEQUENCE [LARGE SCALE GENOMIC DNA]</scope>
    <source>
        <strain evidence="2 3">DSM 1277</strain>
    </source>
</reference>
<proteinExistence type="predicted"/>
<feature type="compositionally biased region" description="Low complexity" evidence="1">
    <location>
        <begin position="177"/>
        <end position="201"/>
    </location>
</feature>
<feature type="compositionally biased region" description="Basic and acidic residues" evidence="1">
    <location>
        <begin position="219"/>
        <end position="243"/>
    </location>
</feature>
<organism evidence="2 3">
    <name type="scientific">Ancylobacter vacuolatus</name>
    <dbReference type="NCBI Taxonomy" id="223389"/>
    <lineage>
        <taxon>Bacteria</taxon>
        <taxon>Pseudomonadati</taxon>
        <taxon>Pseudomonadota</taxon>
        <taxon>Alphaproteobacteria</taxon>
        <taxon>Hyphomicrobiales</taxon>
        <taxon>Xanthobacteraceae</taxon>
        <taxon>Ancylobacter</taxon>
    </lineage>
</organism>
<comment type="caution">
    <text evidence="2">The sequence shown here is derived from an EMBL/GenBank/DDBJ whole genome shotgun (WGS) entry which is preliminary data.</text>
</comment>
<evidence type="ECO:0000313" key="2">
    <source>
        <dbReference type="EMBL" id="MDQ0346104.1"/>
    </source>
</evidence>
<dbReference type="RefSeq" id="WP_307057216.1">
    <property type="nucleotide sequence ID" value="NZ_JAUSUH010000001.1"/>
</dbReference>
<feature type="region of interest" description="Disordered" evidence="1">
    <location>
        <begin position="174"/>
        <end position="276"/>
    </location>
</feature>